<dbReference type="InterPro" id="IPR035172">
    <property type="entry name" value="DUF5302"/>
</dbReference>
<dbReference type="Proteomes" id="UP001501599">
    <property type="component" value="Unassembled WGS sequence"/>
</dbReference>
<evidence type="ECO:0000313" key="2">
    <source>
        <dbReference type="EMBL" id="GAA2176109.1"/>
    </source>
</evidence>
<feature type="region of interest" description="Disordered" evidence="1">
    <location>
        <begin position="1"/>
        <end position="80"/>
    </location>
</feature>
<reference evidence="3" key="1">
    <citation type="journal article" date="2019" name="Int. J. Syst. Evol. Microbiol.">
        <title>The Global Catalogue of Microorganisms (GCM) 10K type strain sequencing project: providing services to taxonomists for standard genome sequencing and annotation.</title>
        <authorList>
            <consortium name="The Broad Institute Genomics Platform"/>
            <consortium name="The Broad Institute Genome Sequencing Center for Infectious Disease"/>
            <person name="Wu L."/>
            <person name="Ma J."/>
        </authorList>
    </citation>
    <scope>NUCLEOTIDE SEQUENCE [LARGE SCALE GENOMIC DNA]</scope>
    <source>
        <strain evidence="3">JCM 16026</strain>
    </source>
</reference>
<evidence type="ECO:0000256" key="1">
    <source>
        <dbReference type="SAM" id="MobiDB-lite"/>
    </source>
</evidence>
<sequence>MASAPGECKAEDMTDADAIETPSDTPEGTETPEEAQRRKFREALAKKGQQHHGQGQASGPIQNAHTGPAVQKRVHRRKSG</sequence>
<proteinExistence type="predicted"/>
<feature type="compositionally biased region" description="Basic and acidic residues" evidence="1">
    <location>
        <begin position="34"/>
        <end position="45"/>
    </location>
</feature>
<evidence type="ECO:0008006" key="4">
    <source>
        <dbReference type="Google" id="ProtNLM"/>
    </source>
</evidence>
<accession>A0ABP5MPG7</accession>
<keyword evidence="3" id="KW-1185">Reference proteome</keyword>
<evidence type="ECO:0000313" key="3">
    <source>
        <dbReference type="Proteomes" id="UP001501599"/>
    </source>
</evidence>
<comment type="caution">
    <text evidence="2">The sequence shown here is derived from an EMBL/GenBank/DDBJ whole genome shotgun (WGS) entry which is preliminary data.</text>
</comment>
<gene>
    <name evidence="2" type="ORF">GCM10009846_28590</name>
</gene>
<organism evidence="2 3">
    <name type="scientific">Agrococcus versicolor</name>
    <dbReference type="NCBI Taxonomy" id="501482"/>
    <lineage>
        <taxon>Bacteria</taxon>
        <taxon>Bacillati</taxon>
        <taxon>Actinomycetota</taxon>
        <taxon>Actinomycetes</taxon>
        <taxon>Micrococcales</taxon>
        <taxon>Microbacteriaceae</taxon>
        <taxon>Agrococcus</taxon>
    </lineage>
</organism>
<dbReference type="Pfam" id="PF17227">
    <property type="entry name" value="DUF5302"/>
    <property type="match status" value="1"/>
</dbReference>
<protein>
    <recommendedName>
        <fullName evidence="4">DUF5302 domain-containing protein</fullName>
    </recommendedName>
</protein>
<name>A0ABP5MPG7_9MICO</name>
<dbReference type="EMBL" id="BAAAQT010000008">
    <property type="protein sequence ID" value="GAA2176109.1"/>
    <property type="molecule type" value="Genomic_DNA"/>
</dbReference>